<gene>
    <name evidence="5" type="ORF">METZ01_LOCUS502286</name>
</gene>
<accession>A0A383DY15</accession>
<protein>
    <recommendedName>
        <fullName evidence="4">Glycosyltransferase 2-like domain-containing protein</fullName>
    </recommendedName>
</protein>
<dbReference type="InterPro" id="IPR039528">
    <property type="entry name" value="DPM1-like"/>
</dbReference>
<dbReference type="PANTHER" id="PTHR43398">
    <property type="entry name" value="DOLICHOL-PHOSPHATE MANNOSYLTRANSFERASE SUBUNIT 1"/>
    <property type="match status" value="1"/>
</dbReference>
<dbReference type="Gene3D" id="3.90.550.10">
    <property type="entry name" value="Spore Coat Polysaccharide Biosynthesis Protein SpsA, Chain A"/>
    <property type="match status" value="1"/>
</dbReference>
<evidence type="ECO:0000256" key="2">
    <source>
        <dbReference type="ARBA" id="ARBA00022676"/>
    </source>
</evidence>
<dbReference type="Pfam" id="PF00535">
    <property type="entry name" value="Glycos_transf_2"/>
    <property type="match status" value="1"/>
</dbReference>
<dbReference type="GO" id="GO:0004582">
    <property type="term" value="F:dolichyl-phosphate beta-D-mannosyltransferase activity"/>
    <property type="evidence" value="ECO:0007669"/>
    <property type="project" value="InterPro"/>
</dbReference>
<dbReference type="AlphaFoldDB" id="A0A383DY15"/>
<name>A0A383DY15_9ZZZZ</name>
<keyword evidence="2" id="KW-0328">Glycosyltransferase</keyword>
<evidence type="ECO:0000259" key="4">
    <source>
        <dbReference type="Pfam" id="PF00535"/>
    </source>
</evidence>
<dbReference type="PANTHER" id="PTHR43398:SF1">
    <property type="entry name" value="DOLICHOL-PHOSPHATE MANNOSYLTRANSFERASE SUBUNIT 1"/>
    <property type="match status" value="1"/>
</dbReference>
<dbReference type="EMBL" id="UINC01221198">
    <property type="protein sequence ID" value="SVE49432.1"/>
    <property type="molecule type" value="Genomic_DNA"/>
</dbReference>
<dbReference type="SUPFAM" id="SSF53448">
    <property type="entry name" value="Nucleotide-diphospho-sugar transferases"/>
    <property type="match status" value="1"/>
</dbReference>
<dbReference type="InterPro" id="IPR001173">
    <property type="entry name" value="Glyco_trans_2-like"/>
</dbReference>
<evidence type="ECO:0000313" key="5">
    <source>
        <dbReference type="EMBL" id="SVE49432.1"/>
    </source>
</evidence>
<sequence length="117" mass="13149">MKSKIELSVVIPVYNEEELINETIHSLKKYIPFNYEVIFVYDSDDDLTIPILKKIKKNSSNSDIHLLKNTIFPGPSGAIRSGINKAKASNVLVTMADMSDDHSQIPLMIELMKKGVD</sequence>
<comment type="similarity">
    <text evidence="1">Belongs to the glycosyltransferase 2 family.</text>
</comment>
<evidence type="ECO:0000256" key="1">
    <source>
        <dbReference type="ARBA" id="ARBA00006739"/>
    </source>
</evidence>
<feature type="non-terminal residue" evidence="5">
    <location>
        <position position="117"/>
    </location>
</feature>
<keyword evidence="3" id="KW-0808">Transferase</keyword>
<proteinExistence type="inferred from homology"/>
<evidence type="ECO:0000256" key="3">
    <source>
        <dbReference type="ARBA" id="ARBA00022679"/>
    </source>
</evidence>
<organism evidence="5">
    <name type="scientific">marine metagenome</name>
    <dbReference type="NCBI Taxonomy" id="408172"/>
    <lineage>
        <taxon>unclassified sequences</taxon>
        <taxon>metagenomes</taxon>
        <taxon>ecological metagenomes</taxon>
    </lineage>
</organism>
<feature type="domain" description="Glycosyltransferase 2-like" evidence="4">
    <location>
        <begin position="8"/>
        <end position="115"/>
    </location>
</feature>
<reference evidence="5" key="1">
    <citation type="submission" date="2018-05" db="EMBL/GenBank/DDBJ databases">
        <authorList>
            <person name="Lanie J.A."/>
            <person name="Ng W.-L."/>
            <person name="Kazmierczak K.M."/>
            <person name="Andrzejewski T.M."/>
            <person name="Davidsen T.M."/>
            <person name="Wayne K.J."/>
            <person name="Tettelin H."/>
            <person name="Glass J.I."/>
            <person name="Rusch D."/>
            <person name="Podicherti R."/>
            <person name="Tsui H.-C.T."/>
            <person name="Winkler M.E."/>
        </authorList>
    </citation>
    <scope>NUCLEOTIDE SEQUENCE</scope>
</reference>
<dbReference type="InterPro" id="IPR029044">
    <property type="entry name" value="Nucleotide-diphossugar_trans"/>
</dbReference>